<evidence type="ECO:0000313" key="2">
    <source>
        <dbReference type="Ensembl" id="ENSEASP00005042304.1"/>
    </source>
</evidence>
<proteinExistence type="predicted"/>
<sequence length="203" mass="23076">MSGALSGERVAGCLEILIHWRVPVRMVCRERSLDTAEGILSPAFNKHAVPSTSTHSVRIELSYDILRDGCPLKLCIQPSLYFLTKNKKRANSSFEHVRMIRCVLLQGSTSFADVTLNFTQEEWGQLDPDQRTLYRDVMLENYNILISLGQCIAKPEEVFKLDQEATWILEEEFASQGYPGLRHNGLHGNLWCSLWGRNVDGFC</sequence>
<dbReference type="InterPro" id="IPR001909">
    <property type="entry name" value="KRAB"/>
</dbReference>
<reference evidence="2" key="2">
    <citation type="submission" date="2025-08" db="UniProtKB">
        <authorList>
            <consortium name="Ensembl"/>
        </authorList>
    </citation>
    <scope>IDENTIFICATION</scope>
</reference>
<dbReference type="AlphaFoldDB" id="A0A9L0IN38"/>
<dbReference type="SUPFAM" id="SSF109640">
    <property type="entry name" value="KRAB domain (Kruppel-associated box)"/>
    <property type="match status" value="1"/>
</dbReference>
<reference evidence="2 3" key="1">
    <citation type="journal article" date="2020" name="Nat. Commun.">
        <title>Donkey genomes provide new insights into domestication and selection for coat color.</title>
        <authorList>
            <person name="Wang"/>
            <person name="C."/>
            <person name="Li"/>
            <person name="H."/>
            <person name="Guo"/>
            <person name="Y."/>
            <person name="Huang"/>
            <person name="J."/>
            <person name="Sun"/>
            <person name="Y."/>
            <person name="Min"/>
            <person name="J."/>
            <person name="Wang"/>
            <person name="J."/>
            <person name="Fang"/>
            <person name="X."/>
            <person name="Zhao"/>
            <person name="Z."/>
            <person name="Wang"/>
            <person name="S."/>
            <person name="Zhang"/>
            <person name="Y."/>
            <person name="Liu"/>
            <person name="Q."/>
            <person name="Jiang"/>
            <person name="Q."/>
            <person name="Wang"/>
            <person name="X."/>
            <person name="Guo"/>
            <person name="Y."/>
            <person name="Yang"/>
            <person name="C."/>
            <person name="Wang"/>
            <person name="Y."/>
            <person name="Tian"/>
            <person name="F."/>
            <person name="Zhuang"/>
            <person name="G."/>
            <person name="Fan"/>
            <person name="Y."/>
            <person name="Gao"/>
            <person name="Q."/>
            <person name="Li"/>
            <person name="Y."/>
            <person name="Ju"/>
            <person name="Z."/>
            <person name="Li"/>
            <person name="J."/>
            <person name="Li"/>
            <person name="R."/>
            <person name="Hou"/>
            <person name="M."/>
            <person name="Yang"/>
            <person name="G."/>
            <person name="Liu"/>
            <person name="G."/>
            <person name="Liu"/>
            <person name="W."/>
            <person name="Guo"/>
            <person name="J."/>
            <person name="Pan"/>
            <person name="S."/>
            <person name="Fan"/>
            <person name="G."/>
            <person name="Zhang"/>
            <person name="W."/>
            <person name="Zhang"/>
            <person name="R."/>
            <person name="Yu"/>
            <person name="J."/>
            <person name="Zhang"/>
            <person name="X."/>
            <person name="Yin"/>
            <person name="Q."/>
            <person name="Ji"/>
            <person name="C."/>
            <person name="Jin"/>
            <person name="Y."/>
            <person name="Yue"/>
            <person name="G."/>
            <person name="Liu"/>
            <person name="M."/>
            <person name="Xu"/>
            <person name="J."/>
            <person name="Liu"/>
            <person name="S."/>
            <person name="Jordana"/>
            <person name="J."/>
            <person name="Noce"/>
            <person name="A."/>
            <person name="Amills"/>
            <person name="M."/>
            <person name="Wu"/>
            <person name="D.D."/>
            <person name="Li"/>
            <person name="S."/>
            <person name="Zhou"/>
            <person name="X. and Zhong"/>
            <person name="J."/>
        </authorList>
    </citation>
    <scope>NUCLEOTIDE SEQUENCE [LARGE SCALE GENOMIC DNA]</scope>
</reference>
<dbReference type="PANTHER" id="PTHR23232:SF144">
    <property type="entry name" value="KRAB DOMAIN-CONTAINING PROTEIN"/>
    <property type="match status" value="1"/>
</dbReference>
<feature type="domain" description="KRAB" evidence="1">
    <location>
        <begin position="109"/>
        <end position="179"/>
    </location>
</feature>
<dbReference type="InterPro" id="IPR036051">
    <property type="entry name" value="KRAB_dom_sf"/>
</dbReference>
<evidence type="ECO:0000259" key="1">
    <source>
        <dbReference type="PROSITE" id="PS50805"/>
    </source>
</evidence>
<dbReference type="PANTHER" id="PTHR23232">
    <property type="entry name" value="KRAB DOMAIN C2H2 ZINC FINGER"/>
    <property type="match status" value="1"/>
</dbReference>
<accession>A0A9L0IN38</accession>
<evidence type="ECO:0000313" key="3">
    <source>
        <dbReference type="Proteomes" id="UP000694387"/>
    </source>
</evidence>
<organism evidence="2 3">
    <name type="scientific">Equus asinus</name>
    <name type="common">Donkey</name>
    <name type="synonym">Equus africanus asinus</name>
    <dbReference type="NCBI Taxonomy" id="9793"/>
    <lineage>
        <taxon>Eukaryota</taxon>
        <taxon>Metazoa</taxon>
        <taxon>Chordata</taxon>
        <taxon>Craniata</taxon>
        <taxon>Vertebrata</taxon>
        <taxon>Euteleostomi</taxon>
        <taxon>Mammalia</taxon>
        <taxon>Eutheria</taxon>
        <taxon>Laurasiatheria</taxon>
        <taxon>Perissodactyla</taxon>
        <taxon>Equidae</taxon>
        <taxon>Equus</taxon>
    </lineage>
</organism>
<dbReference type="Ensembl" id="ENSEAST00005053040.1">
    <property type="protein sequence ID" value="ENSEASP00005042304.1"/>
    <property type="gene ID" value="ENSEASG00005027928.1"/>
</dbReference>
<dbReference type="InterPro" id="IPR050169">
    <property type="entry name" value="Krueppel_C2H2_ZnF"/>
</dbReference>
<dbReference type="CDD" id="cd07765">
    <property type="entry name" value="KRAB_A-box"/>
    <property type="match status" value="1"/>
</dbReference>
<keyword evidence="3" id="KW-1185">Reference proteome</keyword>
<protein>
    <recommendedName>
        <fullName evidence="1">KRAB domain-containing protein</fullName>
    </recommendedName>
</protein>
<dbReference type="GeneTree" id="ENSGT00940000162764"/>
<name>A0A9L0IN38_EQUAS</name>
<dbReference type="Pfam" id="PF01352">
    <property type="entry name" value="KRAB"/>
    <property type="match status" value="1"/>
</dbReference>
<dbReference type="Proteomes" id="UP000694387">
    <property type="component" value="Chromosome 2"/>
</dbReference>
<dbReference type="Gene3D" id="6.10.140.140">
    <property type="match status" value="1"/>
</dbReference>
<dbReference type="PROSITE" id="PS50805">
    <property type="entry name" value="KRAB"/>
    <property type="match status" value="1"/>
</dbReference>
<reference evidence="2" key="3">
    <citation type="submission" date="2025-09" db="UniProtKB">
        <authorList>
            <consortium name="Ensembl"/>
        </authorList>
    </citation>
    <scope>IDENTIFICATION</scope>
</reference>
<dbReference type="GO" id="GO:0006355">
    <property type="term" value="P:regulation of DNA-templated transcription"/>
    <property type="evidence" value="ECO:0007669"/>
    <property type="project" value="InterPro"/>
</dbReference>
<dbReference type="SMART" id="SM00349">
    <property type="entry name" value="KRAB"/>
    <property type="match status" value="1"/>
</dbReference>